<evidence type="ECO:0000313" key="1">
    <source>
        <dbReference type="EMBL" id="PUZ60243.1"/>
    </source>
</evidence>
<dbReference type="EMBL" id="CM009752">
    <property type="protein sequence ID" value="PUZ60243.1"/>
    <property type="molecule type" value="Genomic_DNA"/>
</dbReference>
<sequence>MIRLPLDQVRASGRRIRLAVCSTNCGNFVKQREGLPAVFQWLPVEESALTMSWQARAHGRIARWCVSIIRQGIWEPAIMDVKDLGVLCARAAQRWIRF</sequence>
<proteinExistence type="predicted"/>
<evidence type="ECO:0000313" key="2">
    <source>
        <dbReference type="Proteomes" id="UP000244336"/>
    </source>
</evidence>
<dbReference type="Gramene" id="PUZ60243">
    <property type="protein sequence ID" value="PUZ60243"/>
    <property type="gene ID" value="GQ55_4G108500"/>
</dbReference>
<dbReference type="Proteomes" id="UP000244336">
    <property type="component" value="Chromosome 4"/>
</dbReference>
<reference evidence="1 2" key="1">
    <citation type="submission" date="2018-04" db="EMBL/GenBank/DDBJ databases">
        <title>WGS assembly of Panicum hallii var. hallii HAL2.</title>
        <authorList>
            <person name="Lovell J."/>
            <person name="Jenkins J."/>
            <person name="Lowry D."/>
            <person name="Mamidi S."/>
            <person name="Sreedasyam A."/>
            <person name="Weng X."/>
            <person name="Barry K."/>
            <person name="Bonette J."/>
            <person name="Campitelli B."/>
            <person name="Daum C."/>
            <person name="Gordon S."/>
            <person name="Gould B."/>
            <person name="Lipzen A."/>
            <person name="MacQueen A."/>
            <person name="Palacio-Mejia J."/>
            <person name="Plott C."/>
            <person name="Shakirov E."/>
            <person name="Shu S."/>
            <person name="Yoshinaga Y."/>
            <person name="Zane M."/>
            <person name="Rokhsar D."/>
            <person name="Grimwood J."/>
            <person name="Schmutz J."/>
            <person name="Juenger T."/>
        </authorList>
    </citation>
    <scope>NUCLEOTIDE SEQUENCE [LARGE SCALE GENOMIC DNA]</scope>
    <source>
        <strain evidence="2">cv. HAL2</strain>
    </source>
</reference>
<organism evidence="1 2">
    <name type="scientific">Panicum hallii var. hallii</name>
    <dbReference type="NCBI Taxonomy" id="1504633"/>
    <lineage>
        <taxon>Eukaryota</taxon>
        <taxon>Viridiplantae</taxon>
        <taxon>Streptophyta</taxon>
        <taxon>Embryophyta</taxon>
        <taxon>Tracheophyta</taxon>
        <taxon>Spermatophyta</taxon>
        <taxon>Magnoliopsida</taxon>
        <taxon>Liliopsida</taxon>
        <taxon>Poales</taxon>
        <taxon>Poaceae</taxon>
        <taxon>PACMAD clade</taxon>
        <taxon>Panicoideae</taxon>
        <taxon>Panicodae</taxon>
        <taxon>Paniceae</taxon>
        <taxon>Panicinae</taxon>
        <taxon>Panicum</taxon>
        <taxon>Panicum sect. Panicum</taxon>
    </lineage>
</organism>
<keyword evidence="2" id="KW-1185">Reference proteome</keyword>
<protein>
    <submittedName>
        <fullName evidence="1">Uncharacterized protein</fullName>
    </submittedName>
</protein>
<dbReference type="AlphaFoldDB" id="A0A2T7DXE2"/>
<gene>
    <name evidence="1" type="ORF">GQ55_4G108500</name>
</gene>
<name>A0A2T7DXE2_9POAL</name>
<accession>A0A2T7DXE2</accession>